<keyword evidence="1" id="KW-0175">Coiled coil</keyword>
<sequence>MNFIPPPYNRVYNAANDVINSWRYGRARTRAGDLWYMVINTQWGKLIDGKSSRARWNRLAVSYQGLLRDQRESAAKDAVKTKEKAAVERAIKIVTERDKERQKIREEERRKKNLEMENEKLKRITEGRKKALKDWEYITYNRWDLRKLQQNEEAERTYRWDKDTINC</sequence>
<comment type="caution">
    <text evidence="2">The sequence shown here is derived from an EMBL/GenBank/DDBJ whole genome shotgun (WGS) entry which is preliminary data.</text>
</comment>
<accession>A0ABR2HXA7</accession>
<dbReference type="Proteomes" id="UP001470230">
    <property type="component" value="Unassembled WGS sequence"/>
</dbReference>
<evidence type="ECO:0000256" key="1">
    <source>
        <dbReference type="SAM" id="Coils"/>
    </source>
</evidence>
<feature type="coiled-coil region" evidence="1">
    <location>
        <begin position="97"/>
        <end position="124"/>
    </location>
</feature>
<gene>
    <name evidence="2" type="ORF">M9Y10_016813</name>
</gene>
<name>A0ABR2HXA7_9EUKA</name>
<evidence type="ECO:0000313" key="2">
    <source>
        <dbReference type="EMBL" id="KAK8854254.1"/>
    </source>
</evidence>
<protein>
    <submittedName>
        <fullName evidence="2">Uncharacterized protein</fullName>
    </submittedName>
</protein>
<dbReference type="EMBL" id="JAPFFF010000021">
    <property type="protein sequence ID" value="KAK8854254.1"/>
    <property type="molecule type" value="Genomic_DNA"/>
</dbReference>
<proteinExistence type="predicted"/>
<keyword evidence="3" id="KW-1185">Reference proteome</keyword>
<reference evidence="2 3" key="1">
    <citation type="submission" date="2024-04" db="EMBL/GenBank/DDBJ databases">
        <title>Tritrichomonas musculus Genome.</title>
        <authorList>
            <person name="Alves-Ferreira E."/>
            <person name="Grigg M."/>
            <person name="Lorenzi H."/>
            <person name="Galac M."/>
        </authorList>
    </citation>
    <scope>NUCLEOTIDE SEQUENCE [LARGE SCALE GENOMIC DNA]</scope>
    <source>
        <strain evidence="2 3">EAF2021</strain>
    </source>
</reference>
<organism evidence="2 3">
    <name type="scientific">Tritrichomonas musculus</name>
    <dbReference type="NCBI Taxonomy" id="1915356"/>
    <lineage>
        <taxon>Eukaryota</taxon>
        <taxon>Metamonada</taxon>
        <taxon>Parabasalia</taxon>
        <taxon>Tritrichomonadida</taxon>
        <taxon>Tritrichomonadidae</taxon>
        <taxon>Tritrichomonas</taxon>
    </lineage>
</organism>
<evidence type="ECO:0000313" key="3">
    <source>
        <dbReference type="Proteomes" id="UP001470230"/>
    </source>
</evidence>